<evidence type="ECO:0000256" key="4">
    <source>
        <dbReference type="ARBA" id="ARBA00022840"/>
    </source>
</evidence>
<reference evidence="8 9" key="1">
    <citation type="submission" date="2019-01" db="EMBL/GenBank/DDBJ databases">
        <title>Draft genome sequence of Psathyrella aberdarensis IHI B618.</title>
        <authorList>
            <person name="Buettner E."/>
            <person name="Kellner H."/>
        </authorList>
    </citation>
    <scope>NUCLEOTIDE SEQUENCE [LARGE SCALE GENOMIC DNA]</scope>
    <source>
        <strain evidence="8 9">IHI B618</strain>
    </source>
</reference>
<keyword evidence="2" id="KW-0378">Hydrolase</keyword>
<name>A0A4Q2D4I9_9AGAR</name>
<evidence type="ECO:0000259" key="6">
    <source>
        <dbReference type="Pfam" id="PF00580"/>
    </source>
</evidence>
<comment type="caution">
    <text evidence="8">The sequence shown here is derived from an EMBL/GenBank/DDBJ whole genome shotgun (WGS) entry which is preliminary data.</text>
</comment>
<feature type="compositionally biased region" description="Polar residues" evidence="5">
    <location>
        <begin position="1098"/>
        <end position="1113"/>
    </location>
</feature>
<keyword evidence="9" id="KW-1185">Reference proteome</keyword>
<dbReference type="OrthoDB" id="3156807at2759"/>
<dbReference type="PANTHER" id="PTHR21529">
    <property type="entry name" value="MAMMARY TURMOR VIRUS RECEPTOR HOMOLOG 1, 2 MTVR1, 2"/>
    <property type="match status" value="1"/>
</dbReference>
<dbReference type="SUPFAM" id="SSF48452">
    <property type="entry name" value="TPR-like"/>
    <property type="match status" value="1"/>
</dbReference>
<evidence type="ECO:0000256" key="1">
    <source>
        <dbReference type="ARBA" id="ARBA00022741"/>
    </source>
</evidence>
<dbReference type="EMBL" id="SDEE01001026">
    <property type="protein sequence ID" value="RXW13065.1"/>
    <property type="molecule type" value="Genomic_DNA"/>
</dbReference>
<feature type="domain" description="UvrD-like helicase C-terminal" evidence="7">
    <location>
        <begin position="754"/>
        <end position="835"/>
    </location>
</feature>
<dbReference type="InterPro" id="IPR011990">
    <property type="entry name" value="TPR-like_helical_dom_sf"/>
</dbReference>
<keyword evidence="3" id="KW-0347">Helicase</keyword>
<gene>
    <name evidence="8" type="ORF">EST38_g12789</name>
</gene>
<proteinExistence type="predicted"/>
<protein>
    <recommendedName>
        <fullName evidence="10">UvrD-like helicase ATP-binding domain-containing protein</fullName>
    </recommendedName>
</protein>
<evidence type="ECO:0000256" key="2">
    <source>
        <dbReference type="ARBA" id="ARBA00022801"/>
    </source>
</evidence>
<organism evidence="8 9">
    <name type="scientific">Candolleomyces aberdarensis</name>
    <dbReference type="NCBI Taxonomy" id="2316362"/>
    <lineage>
        <taxon>Eukaryota</taxon>
        <taxon>Fungi</taxon>
        <taxon>Dikarya</taxon>
        <taxon>Basidiomycota</taxon>
        <taxon>Agaricomycotina</taxon>
        <taxon>Agaricomycetes</taxon>
        <taxon>Agaricomycetidae</taxon>
        <taxon>Agaricales</taxon>
        <taxon>Agaricineae</taxon>
        <taxon>Psathyrellaceae</taxon>
        <taxon>Candolleomyces</taxon>
    </lineage>
</organism>
<dbReference type="InterPro" id="IPR039904">
    <property type="entry name" value="TRANK1"/>
</dbReference>
<evidence type="ECO:0008006" key="10">
    <source>
        <dbReference type="Google" id="ProtNLM"/>
    </source>
</evidence>
<accession>A0A4Q2D4I9</accession>
<dbReference type="InterPro" id="IPR014017">
    <property type="entry name" value="DNA_helicase_UvrD-like_C"/>
</dbReference>
<dbReference type="SUPFAM" id="SSF52540">
    <property type="entry name" value="P-loop containing nucleoside triphosphate hydrolases"/>
    <property type="match status" value="1"/>
</dbReference>
<dbReference type="InterPro" id="IPR014016">
    <property type="entry name" value="UvrD-like_ATP-bd"/>
</dbReference>
<evidence type="ECO:0000313" key="8">
    <source>
        <dbReference type="EMBL" id="RXW13065.1"/>
    </source>
</evidence>
<sequence length="1319" mass="150458">MELEARNALPEHWLQKLCAQLSRAQSVKMVQAILDGFDGLHSDNQVESVLRQLLDTTEHKHLLELVLAYGSWSQRLSAWLLKSFPKHCNLVDEFYASLHSKILERLSNFLLLLPCTFDRETQLFLSEARFQVERTPHVLKSMINFAHGKTEVVADVDEADSRSSVIGKKQTRAHQKQARKMERQKISLKQQDLARLNVNDPQTKAEAFSNASSLLDTLRGTFRRYFGLLQKPEIYLATQNMFVGLVSTATYITPEAYPSIQPMAPALYFESASVFGEWRILISSRIDRYLREIRRSDSKLLKIVIKKIIELSKGQFSDDNQQRLNKPDVQFPVYEAKVTADTRLVYQIDCVPNYDGTCERQVIRIFCVYPRAMINEHLWDSMGYQLSKKGKIYCERCTFRKQPHHEGDHAIPPATFPLLEKDVSDTNNVPRLSEENRDEIHSLLVLEKFIALSKELLKSIVVDLDVTHVFDVSPEQKGIIEHQYSCCVLGRSGTGELLGVIKGSEQSLSHETRYLDLKTYKNLSVRTQHVFAKQRDQIYSIFLAYMNHKKQRGEDDTTDRTHRILKAFNATGIPGAKIDYLYVDEVQDNLLIDVMLLQSLCRNRNGLFWAGDTAQRIAIGSSFRFDDLTPFLYRLEQLQEQDKKGTTQPELQTFKLTTNYRSHGGIIQCAAAVIGLITHFWPYAIDSLKPEQAVVDGVMPIFFSGWNTETVHEQFLSGNSGKQIEFGARQCILVRDEAAKAKLQEQVGGGIGLILTLYESKGLEFDDVLLYNFFEDSTVNLNQWRVVLNLIEKPKEQDNPAPRFDEKRHAGVCSELQFLYVAITRSRKNLWIVDCSDKAEPMKMLWQSKGHTQSCGPGDKVPQLAASSTSEEWATTGYTLFTNRRYLQAKHAFERAGRAREAKISYTHHLRDTAHSIQPSNKETTSTKRKELCFAAESFLECARDSKGKQQRVFFHNAAECFENAGSCGDNMGDYQRAAEAYENAKEYTAAVRLYKKTEMFDEAVHIIQKHRQEVDEELANDVQEVATRFYSKKFRKAKTLIESVEEQPEYLEGTHLDETVQLRSSEKPNFQKPPTEGIRRVFFKNPDDVPSALSVGAQTANADSGSNSTVKTQGLGDTPTGTEQPVDQQVEQPAAILTDIVRKDLALRLLYHHRQRVRNKELEKYKTTTQKTCDSSFETCLKLVADPNEMQWTRGSYYKKLYLGLVPHLLACVKAVESYALSAWSEARDQSRKEKQDYDDMYRTKSEIIAILKESRKLGSRLDPSSEVHRKRDVEGLKQLACEVEQLVNRVPSGADLDVHFNLQLAMKGISNAGPERG</sequence>
<dbReference type="Gene3D" id="3.40.50.300">
    <property type="entry name" value="P-loop containing nucleotide triphosphate hydrolases"/>
    <property type="match status" value="2"/>
</dbReference>
<dbReference type="Proteomes" id="UP000290288">
    <property type="component" value="Unassembled WGS sequence"/>
</dbReference>
<evidence type="ECO:0000256" key="5">
    <source>
        <dbReference type="SAM" id="MobiDB-lite"/>
    </source>
</evidence>
<dbReference type="GO" id="GO:0016787">
    <property type="term" value="F:hydrolase activity"/>
    <property type="evidence" value="ECO:0007669"/>
    <property type="project" value="UniProtKB-KW"/>
</dbReference>
<evidence type="ECO:0000259" key="7">
    <source>
        <dbReference type="Pfam" id="PF13361"/>
    </source>
</evidence>
<dbReference type="Pfam" id="PF13361">
    <property type="entry name" value="UvrD_C"/>
    <property type="match status" value="1"/>
</dbReference>
<dbReference type="InterPro" id="IPR027417">
    <property type="entry name" value="P-loop_NTPase"/>
</dbReference>
<feature type="domain" description="UvrD-like helicase ATP-binding" evidence="6">
    <location>
        <begin position="524"/>
        <end position="617"/>
    </location>
</feature>
<keyword evidence="4" id="KW-0067">ATP-binding</keyword>
<dbReference type="GO" id="GO:0005524">
    <property type="term" value="F:ATP binding"/>
    <property type="evidence" value="ECO:0007669"/>
    <property type="project" value="UniProtKB-KW"/>
</dbReference>
<keyword evidence="1" id="KW-0547">Nucleotide-binding</keyword>
<dbReference type="GO" id="GO:0004386">
    <property type="term" value="F:helicase activity"/>
    <property type="evidence" value="ECO:0007669"/>
    <property type="project" value="UniProtKB-KW"/>
</dbReference>
<dbReference type="STRING" id="2316362.A0A4Q2D4I9"/>
<dbReference type="PANTHER" id="PTHR21529:SF4">
    <property type="entry name" value="TPR AND ANKYRIN REPEAT-CONTAINING PROTEIN 1"/>
    <property type="match status" value="1"/>
</dbReference>
<evidence type="ECO:0000313" key="9">
    <source>
        <dbReference type="Proteomes" id="UP000290288"/>
    </source>
</evidence>
<feature type="region of interest" description="Disordered" evidence="5">
    <location>
        <begin position="1098"/>
        <end position="1127"/>
    </location>
</feature>
<evidence type="ECO:0000256" key="3">
    <source>
        <dbReference type="ARBA" id="ARBA00022806"/>
    </source>
</evidence>
<dbReference type="Pfam" id="PF00580">
    <property type="entry name" value="UvrD-helicase"/>
    <property type="match status" value="1"/>
</dbReference>